<dbReference type="EMBL" id="GBXM01053271">
    <property type="protein sequence ID" value="JAH55306.1"/>
    <property type="molecule type" value="Transcribed_RNA"/>
</dbReference>
<accession>A0A0E9RFR3</accession>
<dbReference type="AlphaFoldDB" id="A0A0E9RFR3"/>
<name>A0A0E9RFR3_ANGAN</name>
<reference evidence="1" key="2">
    <citation type="journal article" date="2015" name="Fish Shellfish Immunol.">
        <title>Early steps in the European eel (Anguilla anguilla)-Vibrio vulnificus interaction in the gills: Role of the RtxA13 toxin.</title>
        <authorList>
            <person name="Callol A."/>
            <person name="Pajuelo D."/>
            <person name="Ebbesson L."/>
            <person name="Teles M."/>
            <person name="MacKenzie S."/>
            <person name="Amaro C."/>
        </authorList>
    </citation>
    <scope>NUCLEOTIDE SEQUENCE</scope>
</reference>
<evidence type="ECO:0000313" key="1">
    <source>
        <dbReference type="EMBL" id="JAH27657.1"/>
    </source>
</evidence>
<sequence>MPIGASDYFQKVTEHI</sequence>
<organism evidence="1">
    <name type="scientific">Anguilla anguilla</name>
    <name type="common">European freshwater eel</name>
    <name type="synonym">Muraena anguilla</name>
    <dbReference type="NCBI Taxonomy" id="7936"/>
    <lineage>
        <taxon>Eukaryota</taxon>
        <taxon>Metazoa</taxon>
        <taxon>Chordata</taxon>
        <taxon>Craniata</taxon>
        <taxon>Vertebrata</taxon>
        <taxon>Euteleostomi</taxon>
        <taxon>Actinopterygii</taxon>
        <taxon>Neopterygii</taxon>
        <taxon>Teleostei</taxon>
        <taxon>Anguilliformes</taxon>
        <taxon>Anguillidae</taxon>
        <taxon>Anguilla</taxon>
    </lineage>
</organism>
<reference evidence="1" key="1">
    <citation type="submission" date="2014-11" db="EMBL/GenBank/DDBJ databases">
        <authorList>
            <person name="Amaro Gonzalez C."/>
        </authorList>
    </citation>
    <scope>NUCLEOTIDE SEQUENCE</scope>
</reference>
<dbReference type="EMBL" id="GBXM01080920">
    <property type="protein sequence ID" value="JAH27657.1"/>
    <property type="molecule type" value="Transcribed_RNA"/>
</dbReference>
<protein>
    <submittedName>
        <fullName evidence="1">Uncharacterized protein</fullName>
    </submittedName>
</protein>
<proteinExistence type="predicted"/>